<reference evidence="2" key="1">
    <citation type="journal article" date="2019" name="Int. J. Syst. Evol. Microbiol.">
        <title>The Global Catalogue of Microorganisms (GCM) 10K type strain sequencing project: providing services to taxonomists for standard genome sequencing and annotation.</title>
        <authorList>
            <consortium name="The Broad Institute Genomics Platform"/>
            <consortium name="The Broad Institute Genome Sequencing Center for Infectious Disease"/>
            <person name="Wu L."/>
            <person name="Ma J."/>
        </authorList>
    </citation>
    <scope>NUCLEOTIDE SEQUENCE [LARGE SCALE GENOMIC DNA]</scope>
    <source>
        <strain evidence="2">JCM 17591</strain>
    </source>
</reference>
<evidence type="ECO:0000313" key="2">
    <source>
        <dbReference type="Proteomes" id="UP001501079"/>
    </source>
</evidence>
<evidence type="ECO:0000313" key="1">
    <source>
        <dbReference type="EMBL" id="GAA4174895.1"/>
    </source>
</evidence>
<dbReference type="Proteomes" id="UP001501079">
    <property type="component" value="Unassembled WGS sequence"/>
</dbReference>
<name>A0ABP8A0J2_9MICO</name>
<gene>
    <name evidence="1" type="ORF">GCM10022287_19460</name>
</gene>
<evidence type="ECO:0008006" key="3">
    <source>
        <dbReference type="Google" id="ProtNLM"/>
    </source>
</evidence>
<accession>A0ABP8A0J2</accession>
<dbReference type="InterPro" id="IPR025101">
    <property type="entry name" value="DUF4012"/>
</dbReference>
<sequence>MLVGWLVFAVLLVLVAALAWVGVRGVLAADQLRRALPIASSIQTAVLSGDSGTAATEAAELRTRADKAHALTSDPVWAVMAKTPWLGPNLRALGGVSASAASVTDNGLDAITSLAGKIGADSFKPKNGALDVAPLASAAPALAKANAAAQAAEKTAAGVSTHGVIGPLASAVTQYKDKIGEVSTFTDAASRAAALLPGMLGQSGPRSYLVLVLNNAELRSLGGIPGSVVHVTADQGKISLDSQYSGASFGPYDGPITKLADPTNQLFGEITGEYMQDVTLTPRFDQSAQLATAMWQQRFGQTVDGVITLDPVALKYILKATGPVTVGAGTPAQTELTSQNVVKSLLSDVYARFSVPADQDAFFDAASAAIFQKLASGDFEPQAMLGAFAQIGSEHRMNVWSSDAAQRKILAGTTLVGGPPNSAPGEQRFGVYLADGTGSKMDYYLHTQVQTGRLTCSKVGALYVVQVKLTNGLTAADAQKLPEYVTGGGAYGVAIGTIRTQVTTYGSPDVEFGSAFDSKGAAEPVKFVKDGDRSVAQYVVDLKPGQSSTVRLVFNPKKGKSGKIAADVTPQINPVSNSTGRFTCETVLK</sequence>
<dbReference type="EMBL" id="BAABBW010000003">
    <property type="protein sequence ID" value="GAA4174895.1"/>
    <property type="molecule type" value="Genomic_DNA"/>
</dbReference>
<keyword evidence="2" id="KW-1185">Reference proteome</keyword>
<proteinExistence type="predicted"/>
<organism evidence="1 2">
    <name type="scientific">Gryllotalpicola koreensis</name>
    <dbReference type="NCBI Taxonomy" id="993086"/>
    <lineage>
        <taxon>Bacteria</taxon>
        <taxon>Bacillati</taxon>
        <taxon>Actinomycetota</taxon>
        <taxon>Actinomycetes</taxon>
        <taxon>Micrococcales</taxon>
        <taxon>Microbacteriaceae</taxon>
        <taxon>Gryllotalpicola</taxon>
    </lineage>
</organism>
<dbReference type="Pfam" id="PF13196">
    <property type="entry name" value="DUF4012"/>
    <property type="match status" value="1"/>
</dbReference>
<protein>
    <recommendedName>
        <fullName evidence="3">DUF4012 domain-containing protein</fullName>
    </recommendedName>
</protein>
<comment type="caution">
    <text evidence="1">The sequence shown here is derived from an EMBL/GenBank/DDBJ whole genome shotgun (WGS) entry which is preliminary data.</text>
</comment>